<accession>A0A1G2BIS5</accession>
<organism evidence="6 7">
    <name type="scientific">Candidatus Komeilibacteria bacterium RIFCSPHIGHO2_01_FULL_52_14</name>
    <dbReference type="NCBI Taxonomy" id="1798549"/>
    <lineage>
        <taxon>Bacteria</taxon>
        <taxon>Candidatus Komeiliibacteriota</taxon>
    </lineage>
</organism>
<dbReference type="InterPro" id="IPR003699">
    <property type="entry name" value="QueA"/>
</dbReference>
<dbReference type="PANTHER" id="PTHR30307:SF0">
    <property type="entry name" value="S-ADENOSYLMETHIONINE:TRNA RIBOSYLTRANSFERASE-ISOMERASE"/>
    <property type="match status" value="1"/>
</dbReference>
<comment type="function">
    <text evidence="5">Transfers and isomerizes the ribose moiety from AdoMet to the 7-aminomethyl group of 7-deazaguanine (preQ1-tRNA) to give epoxyqueuosine (oQ-tRNA).</text>
</comment>
<dbReference type="Gene3D" id="2.40.10.240">
    <property type="entry name" value="QueA-like"/>
    <property type="match status" value="1"/>
</dbReference>
<evidence type="ECO:0000313" key="6">
    <source>
        <dbReference type="EMBL" id="OGY89002.1"/>
    </source>
</evidence>
<comment type="similarity">
    <text evidence="5">Belongs to the QueA family.</text>
</comment>
<dbReference type="GO" id="GO:0005737">
    <property type="term" value="C:cytoplasm"/>
    <property type="evidence" value="ECO:0007669"/>
    <property type="project" value="UniProtKB-SubCell"/>
</dbReference>
<reference evidence="6 7" key="1">
    <citation type="journal article" date="2016" name="Nat. Commun.">
        <title>Thousands of microbial genomes shed light on interconnected biogeochemical processes in an aquifer system.</title>
        <authorList>
            <person name="Anantharaman K."/>
            <person name="Brown C.T."/>
            <person name="Hug L.A."/>
            <person name="Sharon I."/>
            <person name="Castelle C.J."/>
            <person name="Probst A.J."/>
            <person name="Thomas B.C."/>
            <person name="Singh A."/>
            <person name="Wilkins M.J."/>
            <person name="Karaoz U."/>
            <person name="Brodie E.L."/>
            <person name="Williams K.H."/>
            <person name="Hubbard S.S."/>
            <person name="Banfield J.F."/>
        </authorList>
    </citation>
    <scope>NUCLEOTIDE SEQUENCE [LARGE SCALE GENOMIC DNA]</scope>
</reference>
<dbReference type="GO" id="GO:0051075">
    <property type="term" value="F:S-adenosylmethionine:tRNA ribosyltransferase-isomerase activity"/>
    <property type="evidence" value="ECO:0007669"/>
    <property type="project" value="UniProtKB-EC"/>
</dbReference>
<evidence type="ECO:0000256" key="2">
    <source>
        <dbReference type="ARBA" id="ARBA00022679"/>
    </source>
</evidence>
<dbReference type="InterPro" id="IPR042118">
    <property type="entry name" value="QueA_dom1"/>
</dbReference>
<gene>
    <name evidence="5" type="primary">queA</name>
    <name evidence="6" type="ORF">A2677_02070</name>
</gene>
<keyword evidence="2 5" id="KW-0808">Transferase</keyword>
<dbReference type="EC" id="2.4.99.17" evidence="5"/>
<dbReference type="SUPFAM" id="SSF111337">
    <property type="entry name" value="QueA-like"/>
    <property type="match status" value="1"/>
</dbReference>
<keyword evidence="1 5" id="KW-0963">Cytoplasm</keyword>
<dbReference type="Pfam" id="PF02547">
    <property type="entry name" value="Queuosine_synth"/>
    <property type="match status" value="1"/>
</dbReference>
<sequence>MRLQKYEYSFPPELIAQKPAVPRDAARLLVFKKKEKKIFHDIFKNLAAYLPLGAVLVCNDTKVLPARLIAYKSTGGKVEILYIATVRGLLQVLADRKIAAGSRLALTSRLFFDVAKSDGRFYYLRPLFPPGRLNGILERHGIAPIPPYIRHPEASGKKLREQYQAIFAKKSGAIAAPTASLHFTKRLVTKLGHGGFPIRFITLHVGLGTFAPLTASQLAAGKLHAEQYRIDPVIARFLNEAKKQGRPIIAVGTTVVRALESAADKSGRLKKLQGTADLFIREKYRFRFVDGIITNFHVPRSSLLMLVSSFTGRKQSIALYKTAIQKKYRLFSFGDGMLLY</sequence>
<dbReference type="NCBIfam" id="TIGR00113">
    <property type="entry name" value="queA"/>
    <property type="match status" value="1"/>
</dbReference>
<comment type="pathway">
    <text evidence="5">tRNA modification; tRNA-queuosine biosynthesis.</text>
</comment>
<dbReference type="GO" id="GO:0008616">
    <property type="term" value="P:tRNA queuosine(34) biosynthetic process"/>
    <property type="evidence" value="ECO:0007669"/>
    <property type="project" value="UniProtKB-UniRule"/>
</dbReference>
<dbReference type="AlphaFoldDB" id="A0A1G2BIS5"/>
<evidence type="ECO:0000256" key="3">
    <source>
        <dbReference type="ARBA" id="ARBA00022691"/>
    </source>
</evidence>
<dbReference type="Proteomes" id="UP000177817">
    <property type="component" value="Unassembled WGS sequence"/>
</dbReference>
<evidence type="ECO:0000256" key="1">
    <source>
        <dbReference type="ARBA" id="ARBA00022490"/>
    </source>
</evidence>
<evidence type="ECO:0000313" key="7">
    <source>
        <dbReference type="Proteomes" id="UP000177817"/>
    </source>
</evidence>
<dbReference type="EMBL" id="MHKK01000046">
    <property type="protein sequence ID" value="OGY89002.1"/>
    <property type="molecule type" value="Genomic_DNA"/>
</dbReference>
<name>A0A1G2BIS5_9BACT</name>
<dbReference type="InterPro" id="IPR042119">
    <property type="entry name" value="QueA_dom2"/>
</dbReference>
<comment type="subcellular location">
    <subcellularLocation>
        <location evidence="5">Cytoplasm</location>
    </subcellularLocation>
</comment>
<evidence type="ECO:0000256" key="5">
    <source>
        <dbReference type="HAMAP-Rule" id="MF_00113"/>
    </source>
</evidence>
<dbReference type="PANTHER" id="PTHR30307">
    <property type="entry name" value="S-ADENOSYLMETHIONINE:TRNA RIBOSYLTRANSFERASE-ISOMERASE"/>
    <property type="match status" value="1"/>
</dbReference>
<dbReference type="InterPro" id="IPR036100">
    <property type="entry name" value="QueA_sf"/>
</dbReference>
<dbReference type="HAMAP" id="MF_00113">
    <property type="entry name" value="QueA"/>
    <property type="match status" value="1"/>
</dbReference>
<proteinExistence type="inferred from homology"/>
<comment type="subunit">
    <text evidence="5">Monomer.</text>
</comment>
<dbReference type="UniPathway" id="UPA00392"/>
<dbReference type="Gene3D" id="3.40.1780.10">
    <property type="entry name" value="QueA-like"/>
    <property type="match status" value="1"/>
</dbReference>
<dbReference type="NCBIfam" id="NF001140">
    <property type="entry name" value="PRK00147.1"/>
    <property type="match status" value="1"/>
</dbReference>
<keyword evidence="3 5" id="KW-0949">S-adenosyl-L-methionine</keyword>
<evidence type="ECO:0000256" key="4">
    <source>
        <dbReference type="ARBA" id="ARBA00022785"/>
    </source>
</evidence>
<keyword evidence="6" id="KW-0413">Isomerase</keyword>
<comment type="catalytic activity">
    <reaction evidence="5">
        <text>7-aminomethyl-7-carbaguanosine(34) in tRNA + S-adenosyl-L-methionine = epoxyqueuosine(34) in tRNA + adenine + L-methionine + 2 H(+)</text>
        <dbReference type="Rhea" id="RHEA:32155"/>
        <dbReference type="Rhea" id="RHEA-COMP:10342"/>
        <dbReference type="Rhea" id="RHEA-COMP:18582"/>
        <dbReference type="ChEBI" id="CHEBI:15378"/>
        <dbReference type="ChEBI" id="CHEBI:16708"/>
        <dbReference type="ChEBI" id="CHEBI:57844"/>
        <dbReference type="ChEBI" id="CHEBI:59789"/>
        <dbReference type="ChEBI" id="CHEBI:82833"/>
        <dbReference type="ChEBI" id="CHEBI:194443"/>
        <dbReference type="EC" id="2.4.99.17"/>
    </reaction>
</comment>
<keyword evidence="4 5" id="KW-0671">Queuosine biosynthesis</keyword>
<protein>
    <recommendedName>
        <fullName evidence="5">S-adenosylmethionine:tRNA ribosyltransferase-isomerase</fullName>
        <ecNumber evidence="5">2.4.99.17</ecNumber>
    </recommendedName>
    <alternativeName>
        <fullName evidence="5">Queuosine biosynthesis protein QueA</fullName>
    </alternativeName>
</protein>
<comment type="caution">
    <text evidence="6">The sequence shown here is derived from an EMBL/GenBank/DDBJ whole genome shotgun (WGS) entry which is preliminary data.</text>
</comment>